<dbReference type="GO" id="GO:0016887">
    <property type="term" value="F:ATP hydrolysis activity"/>
    <property type="evidence" value="ECO:0007669"/>
    <property type="project" value="InterPro"/>
</dbReference>
<evidence type="ECO:0000259" key="3">
    <source>
        <dbReference type="Pfam" id="PF13476"/>
    </source>
</evidence>
<dbReference type="PANTHER" id="PTHR32114">
    <property type="entry name" value="ABC TRANSPORTER ABCH.3"/>
    <property type="match status" value="1"/>
</dbReference>
<dbReference type="InterPro" id="IPR027417">
    <property type="entry name" value="P-loop_NTPase"/>
</dbReference>
<reference evidence="4" key="1">
    <citation type="submission" date="2021-01" db="EMBL/GenBank/DDBJ databases">
        <title>Genome sequence of strain Noviherbaspirillum sp. DKR-6.</title>
        <authorList>
            <person name="Chaudhary D.K."/>
        </authorList>
    </citation>
    <scope>NUCLEOTIDE SEQUENCE</scope>
    <source>
        <strain evidence="4">DKR-6</strain>
    </source>
</reference>
<evidence type="ECO:0000256" key="1">
    <source>
        <dbReference type="SAM" id="Coils"/>
    </source>
</evidence>
<feature type="region of interest" description="Disordered" evidence="2">
    <location>
        <begin position="858"/>
        <end position="887"/>
    </location>
</feature>
<evidence type="ECO:0000313" key="5">
    <source>
        <dbReference type="Proteomes" id="UP000622890"/>
    </source>
</evidence>
<organism evidence="4 5">
    <name type="scientific">Noviherbaspirillum pedocola</name>
    <dbReference type="NCBI Taxonomy" id="2801341"/>
    <lineage>
        <taxon>Bacteria</taxon>
        <taxon>Pseudomonadati</taxon>
        <taxon>Pseudomonadota</taxon>
        <taxon>Betaproteobacteria</taxon>
        <taxon>Burkholderiales</taxon>
        <taxon>Oxalobacteraceae</taxon>
        <taxon>Noviherbaspirillum</taxon>
    </lineage>
</organism>
<dbReference type="Gene3D" id="3.40.50.300">
    <property type="entry name" value="P-loop containing nucleotide triphosphate hydrolases"/>
    <property type="match status" value="2"/>
</dbReference>
<proteinExistence type="predicted"/>
<dbReference type="Pfam" id="PF13476">
    <property type="entry name" value="AAA_23"/>
    <property type="match status" value="1"/>
</dbReference>
<dbReference type="PANTHER" id="PTHR32114:SF2">
    <property type="entry name" value="ABC TRANSPORTER ABCH.3"/>
    <property type="match status" value="1"/>
</dbReference>
<keyword evidence="1" id="KW-0175">Coiled coil</keyword>
<sequence length="1263" mass="138032">MRILAIRGGNLASLAGSFAIDFRTEPLSSTGLFAICGPTGAGKSTLLDALCLALYEATPRLSRAGARGIALPDVKDETVTPQDVRNLLRRGAAEGHAEVEFIGNDGVAYRARWSVRRARNRPDGRLQESEMRLWRLPEEQQIGGKNVEVKAEIVRRIGLNFDQFTRAVLLAQNEFSAFLKANDNERGELLETLTGSGIYAEISRLAFERAKEETALLERHGARLADAAPLSEEERRALENEVSDVRAQLTRHEARHATLQRHLGWLREAHALDAALNEARELRESRQEECRKAQGRRAHLAEVEAVQSARPLLEQIRRLANENARCSTAIATARMRLETARAAELVAQQTRDRATTALQAAQAEHAQRLLLLNAARSLDARIDALLPEHAQSRRHADDATAAAMAARGALEQKGSERTALGAQMQQLDAWLAAHADDAALAAQWQRCDILLSQAQEAAQKAAHAATEASNAVRRQEDELAIEERHAATHAAAVQTLEQRRTERDACTQRLRVLDAARLAGERARLAQDQQQLIEAERLCRTLHDTQVRRTEALADMMRHAETLAAAQRAWQTAQAEQAGVAAALAQAERMQRRAELASSASVLQLRAGLSDGEACPVCGAAEHPYRHTDPQAKAMLAGLADEVATCREAMRRNTEARATQRALADAALLAQTQAEARIAEQDAALTDTERAWRAHALFGTDPALSAPAHACASWLTQRQGDIAQRIREIDAAEAAYAAAAVERDGAQTAVDTAAAQAEFCRVALDRARQATAEAARLLIAVRERERDAHARADASLDALDTMPLPRDWRTAWHAAPAAFHARCRDAVTAFDAHSRQRAEALSRCAALDAELQALSERSASTAAERDRAVEAHAARDAALQATRRERQSLFDGRPAAEVEAEMAATLNAARGALDAAVAAAQAAALDARACTEAHERAQERLEELAAQTREGDGRIAEWLHMHNAHHARCASGDPVPLQAAAPLDLQALTALLEHDADWIRAERVSLAALDAALAQAETVHSERERRCLAHRQAWQSDWTERTDTEVEADLEALRGEIEGVRTRLSTLQLSQSEDDRRRSESADMRAQLEQQQAIQRRWAQLAELIGSADGKKFRNYAQQTTLDVLLAYANRHLADLARRYRLERVRDTLALLVVDGDMGAEMRSVHSLSGGESFLVSLALALGLASLSSNGVRVESLFIDEGFGSLDADTLRVAMDALDGLQAMGRRVGVISHVQEMTERITTRIVVRRVSGGSSHVSVAQAY</sequence>
<dbReference type="RefSeq" id="WP_200592435.1">
    <property type="nucleotide sequence ID" value="NZ_JAEPBG010000005.1"/>
</dbReference>
<gene>
    <name evidence="4" type="ORF">JJB74_13620</name>
</gene>
<accession>A0A934W1W5</accession>
<feature type="coiled-coil region" evidence="1">
    <location>
        <begin position="228"/>
        <end position="296"/>
    </location>
</feature>
<feature type="domain" description="Rad50/SbcC-type AAA" evidence="3">
    <location>
        <begin position="12"/>
        <end position="250"/>
    </location>
</feature>
<dbReference type="Pfam" id="PF13558">
    <property type="entry name" value="SbcC_Walker_B"/>
    <property type="match status" value="1"/>
</dbReference>
<feature type="compositionally biased region" description="Basic and acidic residues" evidence="2">
    <location>
        <begin position="863"/>
        <end position="875"/>
    </location>
</feature>
<dbReference type="InterPro" id="IPR038729">
    <property type="entry name" value="Rad50/SbcC_AAA"/>
</dbReference>
<evidence type="ECO:0000313" key="4">
    <source>
        <dbReference type="EMBL" id="MBK4735656.1"/>
    </source>
</evidence>
<protein>
    <submittedName>
        <fullName evidence="4">AAA family ATPase</fullName>
    </submittedName>
</protein>
<comment type="caution">
    <text evidence="4">The sequence shown here is derived from an EMBL/GenBank/DDBJ whole genome shotgun (WGS) entry which is preliminary data.</text>
</comment>
<name>A0A934W1W5_9BURK</name>
<keyword evidence="5" id="KW-1185">Reference proteome</keyword>
<dbReference type="SUPFAM" id="SSF52540">
    <property type="entry name" value="P-loop containing nucleoside triphosphate hydrolases"/>
    <property type="match status" value="1"/>
</dbReference>
<dbReference type="GO" id="GO:0006302">
    <property type="term" value="P:double-strand break repair"/>
    <property type="evidence" value="ECO:0007669"/>
    <property type="project" value="InterPro"/>
</dbReference>
<evidence type="ECO:0000256" key="2">
    <source>
        <dbReference type="SAM" id="MobiDB-lite"/>
    </source>
</evidence>
<dbReference type="EMBL" id="JAEPBG010000005">
    <property type="protein sequence ID" value="MBK4735656.1"/>
    <property type="molecule type" value="Genomic_DNA"/>
</dbReference>
<dbReference type="AlphaFoldDB" id="A0A934W1W5"/>
<dbReference type="Proteomes" id="UP000622890">
    <property type="component" value="Unassembled WGS sequence"/>
</dbReference>